<proteinExistence type="predicted"/>
<keyword evidence="2" id="KW-0802">TPR repeat</keyword>
<dbReference type="EMBL" id="MU854337">
    <property type="protein sequence ID" value="KAK4042701.1"/>
    <property type="molecule type" value="Genomic_DNA"/>
</dbReference>
<protein>
    <recommendedName>
        <fullName evidence="5">Tetratricopeptide SHNi-TPR domain-containing protein</fullName>
    </recommendedName>
</protein>
<dbReference type="AlphaFoldDB" id="A0AAN6PKR7"/>
<evidence type="ECO:0000313" key="7">
    <source>
        <dbReference type="Proteomes" id="UP001303115"/>
    </source>
</evidence>
<feature type="compositionally biased region" description="Acidic residues" evidence="4">
    <location>
        <begin position="178"/>
        <end position="206"/>
    </location>
</feature>
<dbReference type="Proteomes" id="UP001303115">
    <property type="component" value="Unassembled WGS sequence"/>
</dbReference>
<dbReference type="SUPFAM" id="SSF48452">
    <property type="entry name" value="TPR-like"/>
    <property type="match status" value="1"/>
</dbReference>
<evidence type="ECO:0000256" key="2">
    <source>
        <dbReference type="ARBA" id="ARBA00022803"/>
    </source>
</evidence>
<feature type="compositionally biased region" description="Basic and acidic residues" evidence="4">
    <location>
        <begin position="154"/>
        <end position="172"/>
    </location>
</feature>
<feature type="region of interest" description="Disordered" evidence="4">
    <location>
        <begin position="229"/>
        <end position="248"/>
    </location>
</feature>
<feature type="compositionally biased region" description="Basic and acidic residues" evidence="4">
    <location>
        <begin position="433"/>
        <end position="456"/>
    </location>
</feature>
<evidence type="ECO:0000256" key="4">
    <source>
        <dbReference type="SAM" id="MobiDB-lite"/>
    </source>
</evidence>
<keyword evidence="7" id="KW-1185">Reference proteome</keyword>
<organism evidence="6 7">
    <name type="scientific">Parachaetomium inaequale</name>
    <dbReference type="NCBI Taxonomy" id="2588326"/>
    <lineage>
        <taxon>Eukaryota</taxon>
        <taxon>Fungi</taxon>
        <taxon>Dikarya</taxon>
        <taxon>Ascomycota</taxon>
        <taxon>Pezizomycotina</taxon>
        <taxon>Sordariomycetes</taxon>
        <taxon>Sordariomycetidae</taxon>
        <taxon>Sordariales</taxon>
        <taxon>Chaetomiaceae</taxon>
        <taxon>Parachaetomium</taxon>
    </lineage>
</organism>
<feature type="coiled-coil region" evidence="3">
    <location>
        <begin position="338"/>
        <end position="388"/>
    </location>
</feature>
<keyword evidence="1" id="KW-0677">Repeat</keyword>
<dbReference type="GO" id="GO:0042393">
    <property type="term" value="F:histone binding"/>
    <property type="evidence" value="ECO:0007669"/>
    <property type="project" value="TreeGrafter"/>
</dbReference>
<dbReference type="Pfam" id="PF10516">
    <property type="entry name" value="SHNi-TPR"/>
    <property type="match status" value="1"/>
</dbReference>
<feature type="domain" description="Tetratricopeptide SHNi-TPR" evidence="5">
    <location>
        <begin position="259"/>
        <end position="296"/>
    </location>
</feature>
<feature type="region of interest" description="Disordered" evidence="4">
    <location>
        <begin position="150"/>
        <end position="207"/>
    </location>
</feature>
<dbReference type="InterPro" id="IPR051730">
    <property type="entry name" value="NASP-like"/>
</dbReference>
<evidence type="ECO:0000259" key="5">
    <source>
        <dbReference type="Pfam" id="PF10516"/>
    </source>
</evidence>
<dbReference type="PANTHER" id="PTHR15081">
    <property type="entry name" value="NUCLEAR AUTOANTIGENIC SPERM PROTEIN NASP -RELATED"/>
    <property type="match status" value="1"/>
</dbReference>
<keyword evidence="3" id="KW-0175">Coiled coil</keyword>
<dbReference type="InterPro" id="IPR019544">
    <property type="entry name" value="Tetratricopeptide_SHNi-TPR_dom"/>
</dbReference>
<evidence type="ECO:0000256" key="1">
    <source>
        <dbReference type="ARBA" id="ARBA00022737"/>
    </source>
</evidence>
<feature type="region of interest" description="Disordered" evidence="4">
    <location>
        <begin position="89"/>
        <end position="135"/>
    </location>
</feature>
<dbReference type="Gene3D" id="1.25.40.10">
    <property type="entry name" value="Tetratricopeptide repeat domain"/>
    <property type="match status" value="1"/>
</dbReference>
<dbReference type="InterPro" id="IPR011990">
    <property type="entry name" value="TPR-like_helical_dom_sf"/>
</dbReference>
<evidence type="ECO:0000256" key="3">
    <source>
        <dbReference type="SAM" id="Coils"/>
    </source>
</evidence>
<dbReference type="PANTHER" id="PTHR15081:SF1">
    <property type="entry name" value="NUCLEAR AUTOANTIGENIC SPERM PROTEIN"/>
    <property type="match status" value="1"/>
</dbReference>
<sequence length="456" mass="49143">MATPTPATGTSTPFELDPEETAKSLNVSLADLSAKATALYARKQYEEAAEVYARAAEMQAEMNGEMSPDNAEILFLYGRAMFKVGQSKSDVLGGKAPEPKKQSKPKPAKAATSANGSAPATAEKKNGAVEVAGSSAAAIAEAEHKLGEVAGEAAAKEAAGKENEEPKPEQKKALFQFEGDDNLVDSEEEEEDEEGEGEDEEEEDDLAVAFEVLDLARVLFNKRLEAVQAEDEAQQGKGKEVAEAGSDSATIRHIKERLADTHDLLAEISLENERYPNAITDSRASLQYKQELYPFESEIIAEAHFKLSLALEFASVTKSSDDSGGADQIDQPLRDEAATALEAAINSTKLKLQNKEVELATLHNPDDNEATRRQIADVKEVLADMEQRLVELRKPPVDINAALGIAPAPKPEVSEEVKQKATDLTGLVRKKRKAEDMAKPDEGEAKKVREGGADLS</sequence>
<comment type="caution">
    <text evidence="6">The sequence shown here is derived from an EMBL/GenBank/DDBJ whole genome shotgun (WGS) entry which is preliminary data.</text>
</comment>
<dbReference type="GO" id="GO:0006335">
    <property type="term" value="P:DNA replication-dependent chromatin assembly"/>
    <property type="evidence" value="ECO:0007669"/>
    <property type="project" value="TreeGrafter"/>
</dbReference>
<feature type="region of interest" description="Disordered" evidence="4">
    <location>
        <begin position="429"/>
        <end position="456"/>
    </location>
</feature>
<reference evidence="7" key="1">
    <citation type="journal article" date="2023" name="Mol. Phylogenet. Evol.">
        <title>Genome-scale phylogeny and comparative genomics of the fungal order Sordariales.</title>
        <authorList>
            <person name="Hensen N."/>
            <person name="Bonometti L."/>
            <person name="Westerberg I."/>
            <person name="Brannstrom I.O."/>
            <person name="Guillou S."/>
            <person name="Cros-Aarteil S."/>
            <person name="Calhoun S."/>
            <person name="Haridas S."/>
            <person name="Kuo A."/>
            <person name="Mondo S."/>
            <person name="Pangilinan J."/>
            <person name="Riley R."/>
            <person name="LaButti K."/>
            <person name="Andreopoulos B."/>
            <person name="Lipzen A."/>
            <person name="Chen C."/>
            <person name="Yan M."/>
            <person name="Daum C."/>
            <person name="Ng V."/>
            <person name="Clum A."/>
            <person name="Steindorff A."/>
            <person name="Ohm R.A."/>
            <person name="Martin F."/>
            <person name="Silar P."/>
            <person name="Natvig D.O."/>
            <person name="Lalanne C."/>
            <person name="Gautier V."/>
            <person name="Ament-Velasquez S.L."/>
            <person name="Kruys A."/>
            <person name="Hutchinson M.I."/>
            <person name="Powell A.J."/>
            <person name="Barry K."/>
            <person name="Miller A.N."/>
            <person name="Grigoriev I.V."/>
            <person name="Debuchy R."/>
            <person name="Gladieux P."/>
            <person name="Hiltunen Thoren M."/>
            <person name="Johannesson H."/>
        </authorList>
    </citation>
    <scope>NUCLEOTIDE SEQUENCE [LARGE SCALE GENOMIC DNA]</scope>
    <source>
        <strain evidence="7">CBS 284.82</strain>
    </source>
</reference>
<accession>A0AAN6PKR7</accession>
<dbReference type="GO" id="GO:0005654">
    <property type="term" value="C:nucleoplasm"/>
    <property type="evidence" value="ECO:0007669"/>
    <property type="project" value="TreeGrafter"/>
</dbReference>
<evidence type="ECO:0000313" key="6">
    <source>
        <dbReference type="EMBL" id="KAK4042701.1"/>
    </source>
</evidence>
<gene>
    <name evidence="6" type="ORF">C8A01DRAFT_13727</name>
</gene>
<name>A0AAN6PKR7_9PEZI</name>
<dbReference type="GO" id="GO:0034080">
    <property type="term" value="P:CENP-A containing chromatin assembly"/>
    <property type="evidence" value="ECO:0007669"/>
    <property type="project" value="TreeGrafter"/>
</dbReference>